<comment type="caution">
    <text evidence="1">The sequence shown here is derived from an EMBL/GenBank/DDBJ whole genome shotgun (WGS) entry which is preliminary data.</text>
</comment>
<accession>X1GAX7</accession>
<proteinExistence type="predicted"/>
<dbReference type="EMBL" id="BARU01015691">
    <property type="protein sequence ID" value="GAH54387.1"/>
    <property type="molecule type" value="Genomic_DNA"/>
</dbReference>
<organism evidence="1">
    <name type="scientific">marine sediment metagenome</name>
    <dbReference type="NCBI Taxonomy" id="412755"/>
    <lineage>
        <taxon>unclassified sequences</taxon>
        <taxon>metagenomes</taxon>
        <taxon>ecological metagenomes</taxon>
    </lineage>
</organism>
<evidence type="ECO:0000313" key="1">
    <source>
        <dbReference type="EMBL" id="GAH54387.1"/>
    </source>
</evidence>
<protein>
    <submittedName>
        <fullName evidence="1">Uncharacterized protein</fullName>
    </submittedName>
</protein>
<dbReference type="AlphaFoldDB" id="X1GAX7"/>
<gene>
    <name evidence="1" type="ORF">S03H2_26777</name>
</gene>
<feature type="non-terminal residue" evidence="1">
    <location>
        <position position="1"/>
    </location>
</feature>
<reference evidence="1" key="1">
    <citation type="journal article" date="2014" name="Front. Microbiol.">
        <title>High frequency of phylogenetically diverse reductive dehalogenase-homologous genes in deep subseafloor sedimentary metagenomes.</title>
        <authorList>
            <person name="Kawai M."/>
            <person name="Futagami T."/>
            <person name="Toyoda A."/>
            <person name="Takaki Y."/>
            <person name="Nishi S."/>
            <person name="Hori S."/>
            <person name="Arai W."/>
            <person name="Tsubouchi T."/>
            <person name="Morono Y."/>
            <person name="Uchiyama I."/>
            <person name="Ito T."/>
            <person name="Fujiyama A."/>
            <person name="Inagaki F."/>
            <person name="Takami H."/>
        </authorList>
    </citation>
    <scope>NUCLEOTIDE SEQUENCE</scope>
    <source>
        <strain evidence="1">Expedition CK06-06</strain>
    </source>
</reference>
<feature type="non-terminal residue" evidence="1">
    <location>
        <position position="83"/>
    </location>
</feature>
<name>X1GAX7_9ZZZZ</name>
<sequence>TFSRGVHRDEFATQQIEQVIDWPTLQSYLLREAMSNSTPEENLLRAQQLIDSEDSDALIQARNILEKLLQQNSRLTGAYCELA</sequence>